<organism evidence="1 2">
    <name type="scientific">Methylobacterium aerolatum</name>
    <dbReference type="NCBI Taxonomy" id="418708"/>
    <lineage>
        <taxon>Bacteria</taxon>
        <taxon>Pseudomonadati</taxon>
        <taxon>Pseudomonadota</taxon>
        <taxon>Alphaproteobacteria</taxon>
        <taxon>Hyphomicrobiales</taxon>
        <taxon>Methylobacteriaceae</taxon>
        <taxon>Methylobacterium</taxon>
    </lineage>
</organism>
<accession>A0ABU0HTF5</accession>
<reference evidence="1 2" key="1">
    <citation type="submission" date="2023-07" db="EMBL/GenBank/DDBJ databases">
        <title>Genomic Encyclopedia of Type Strains, Phase IV (KMG-IV): sequencing the most valuable type-strain genomes for metagenomic binning, comparative biology and taxonomic classification.</title>
        <authorList>
            <person name="Goeker M."/>
        </authorList>
    </citation>
    <scope>NUCLEOTIDE SEQUENCE [LARGE SCALE GENOMIC DNA]</scope>
    <source>
        <strain evidence="1 2">DSM 19013</strain>
    </source>
</reference>
<protein>
    <recommendedName>
        <fullName evidence="3">DUF1643 domain-containing protein</fullName>
    </recommendedName>
</protein>
<gene>
    <name evidence="1" type="ORF">QO012_000092</name>
</gene>
<dbReference type="Proteomes" id="UP001231124">
    <property type="component" value="Unassembled WGS sequence"/>
</dbReference>
<evidence type="ECO:0000313" key="2">
    <source>
        <dbReference type="Proteomes" id="UP001231124"/>
    </source>
</evidence>
<keyword evidence="2" id="KW-1185">Reference proteome</keyword>
<dbReference type="RefSeq" id="WP_238205669.1">
    <property type="nucleotide sequence ID" value="NZ_BPQE01000023.1"/>
</dbReference>
<dbReference type="Pfam" id="PF07799">
    <property type="entry name" value="DUF1643"/>
    <property type="match status" value="1"/>
</dbReference>
<sequence length="210" mass="23302">MPKDAILPFNLLDVPFSNTIQRSADLSICGTYRWTLTRTWSSEDGRVCFIGLNPSTADHRLDDPPVRRWTHFARAWGYGGFTAVSLYPFRSSSPTECREWAGRAMSGPDWYARDALHNRNLPTLIREAKAAALVVPCWGAGAWDPQWVDHVLEAIRSGEAPWPDLSCFGLSKDGHPIHPMARGRSRIRDDTQPVLWRAGSATEGASGVAA</sequence>
<comment type="caution">
    <text evidence="1">The sequence shown here is derived from an EMBL/GenBank/DDBJ whole genome shotgun (WGS) entry which is preliminary data.</text>
</comment>
<name>A0ABU0HTF5_9HYPH</name>
<proteinExistence type="predicted"/>
<dbReference type="EMBL" id="JAUSVP010000001">
    <property type="protein sequence ID" value="MDQ0445614.1"/>
    <property type="molecule type" value="Genomic_DNA"/>
</dbReference>
<evidence type="ECO:0000313" key="1">
    <source>
        <dbReference type="EMBL" id="MDQ0445614.1"/>
    </source>
</evidence>
<evidence type="ECO:0008006" key="3">
    <source>
        <dbReference type="Google" id="ProtNLM"/>
    </source>
</evidence>
<dbReference type="InterPro" id="IPR012441">
    <property type="entry name" value="DUF1643"/>
</dbReference>